<reference evidence="1" key="1">
    <citation type="journal article" date="2021" name="Proc. Natl. Acad. Sci. U.S.A.">
        <title>A Catalog of Tens of Thousands of Viruses from Human Metagenomes Reveals Hidden Associations with Chronic Diseases.</title>
        <authorList>
            <person name="Tisza M.J."/>
            <person name="Buck C.B."/>
        </authorList>
    </citation>
    <scope>NUCLEOTIDE SEQUENCE</scope>
    <source>
        <strain evidence="1">CtzyE57</strain>
    </source>
</reference>
<evidence type="ECO:0000313" key="1">
    <source>
        <dbReference type="EMBL" id="DAF50103.1"/>
    </source>
</evidence>
<organism evidence="1">
    <name type="scientific">Siphoviridae sp. ctzyE57</name>
    <dbReference type="NCBI Taxonomy" id="2827982"/>
    <lineage>
        <taxon>Viruses</taxon>
        <taxon>Duplodnaviria</taxon>
        <taxon>Heunggongvirae</taxon>
        <taxon>Uroviricota</taxon>
        <taxon>Caudoviricetes</taxon>
    </lineage>
</organism>
<dbReference type="EMBL" id="BK032592">
    <property type="protein sequence ID" value="DAF50103.1"/>
    <property type="molecule type" value="Genomic_DNA"/>
</dbReference>
<sequence>MFNAFASCSCVMPFLMRASFILLPMLMIFSPPFFCIQIDYTIFLE</sequence>
<proteinExistence type="predicted"/>
<protein>
    <submittedName>
        <fullName evidence="1">Uncharacterized protein</fullName>
    </submittedName>
</protein>
<accession>A0A8S5SHG8</accession>
<name>A0A8S5SHG8_9CAUD</name>